<organism evidence="1 2">
    <name type="scientific">Panagrolaimus sp. PS1159</name>
    <dbReference type="NCBI Taxonomy" id="55785"/>
    <lineage>
        <taxon>Eukaryota</taxon>
        <taxon>Metazoa</taxon>
        <taxon>Ecdysozoa</taxon>
        <taxon>Nematoda</taxon>
        <taxon>Chromadorea</taxon>
        <taxon>Rhabditida</taxon>
        <taxon>Tylenchina</taxon>
        <taxon>Panagrolaimomorpha</taxon>
        <taxon>Panagrolaimoidea</taxon>
        <taxon>Panagrolaimidae</taxon>
        <taxon>Panagrolaimus</taxon>
    </lineage>
</organism>
<dbReference type="WBParaSite" id="PS1159_v2.g22707.t1">
    <property type="protein sequence ID" value="PS1159_v2.g22707.t1"/>
    <property type="gene ID" value="PS1159_v2.g22707"/>
</dbReference>
<sequence>MTLIARNDSSKSIHSPLSFSNTVNYQSITNENNDAPLPSPIWPADTPIHLPSHKNSVKFEATPKGNSSSEQNSSSNNPHTKIGARQSSVDSQIHIRRRTSFMDFGHRITEVSKSVVQKEVSQEAIRFSRTTTAHGIPMILNSTNWFGKIVWFIVTIISIIICVYQCMLVAEKFQRKDKIVNVELQFEQAVFPAVTICNLNPFKHHLARKVPEISETLDAFHQAVSYSKDAAEHYEDAREDGNNAGGRYRRENENLGGFRYVQYEPIMSDCSCITGFKGEKGDCVQKDSIPKSNATLCICNFDRQDSTAWPCFPIKEWQEATCPECNDIGYCNLPETNGSTELPCLCQKNNYCLLRPERLKRIWEIRGSEIPEEGSPFRADFLEQLQKLGYENMTDEVAITTKTKEKMILTMAGLPVHRRIALSYGKAEFIRMCSFNGQQCNIINDFKLHVDPAFGNCYTFNANRDSPLIPSRAGPSYGLRLMVYINASDYLPTTESQGVRIAIHGQAEWPFPDTFGYSAPTGSVSSFGLSMRKVMRLSEPNGDCVPELEPLPPNYIYRNYHYEPEARNCLLVEGIRFTKRNTCQCKHRCTHNVYTTTFSSAKLARGAFRNANCKNNKAGTCFDYDGTNAAMIEIYYEQMSYETLTERESYLFVNMISDIGGQAGLWLGASVITVFEILAFLTKVCAVYFRRKISSSPKHDPNNPKHKISTNSKSYDYGTQHSKPRVAIIKRRPSLISNETRSEYNSEDDDDTTTKLPKSSDTVTTDRPLIEDGNHYEISA</sequence>
<protein>
    <submittedName>
        <fullName evidence="2">Uncharacterized protein</fullName>
    </submittedName>
</protein>
<reference evidence="2" key="1">
    <citation type="submission" date="2022-11" db="UniProtKB">
        <authorList>
            <consortium name="WormBaseParasite"/>
        </authorList>
    </citation>
    <scope>IDENTIFICATION</scope>
</reference>
<dbReference type="Proteomes" id="UP000887580">
    <property type="component" value="Unplaced"/>
</dbReference>
<proteinExistence type="predicted"/>
<accession>A0AC35G0B7</accession>
<evidence type="ECO:0000313" key="2">
    <source>
        <dbReference type="WBParaSite" id="PS1159_v2.g22707.t1"/>
    </source>
</evidence>
<name>A0AC35G0B7_9BILA</name>
<evidence type="ECO:0000313" key="1">
    <source>
        <dbReference type="Proteomes" id="UP000887580"/>
    </source>
</evidence>